<dbReference type="InterPro" id="IPR036259">
    <property type="entry name" value="MFS_trans_sf"/>
</dbReference>
<evidence type="ECO:0000256" key="3">
    <source>
        <dbReference type="ARBA" id="ARBA00022448"/>
    </source>
</evidence>
<proteinExistence type="inferred from homology"/>
<feature type="transmembrane region" description="Helical" evidence="8">
    <location>
        <begin position="221"/>
        <end position="239"/>
    </location>
</feature>
<evidence type="ECO:0000256" key="2">
    <source>
        <dbReference type="ARBA" id="ARBA00008335"/>
    </source>
</evidence>
<dbReference type="Proteomes" id="UP000566995">
    <property type="component" value="Unassembled WGS sequence"/>
</dbReference>
<dbReference type="InterPro" id="IPR020846">
    <property type="entry name" value="MFS_dom"/>
</dbReference>
<feature type="transmembrane region" description="Helical" evidence="8">
    <location>
        <begin position="167"/>
        <end position="187"/>
    </location>
</feature>
<protein>
    <submittedName>
        <fullName evidence="10">MFS family permease</fullName>
    </submittedName>
</protein>
<feature type="transmembrane region" description="Helical" evidence="8">
    <location>
        <begin position="53"/>
        <end position="70"/>
    </location>
</feature>
<dbReference type="RefSeq" id="WP_184598980.1">
    <property type="nucleotide sequence ID" value="NZ_JACHLI010000075.1"/>
</dbReference>
<dbReference type="EMBL" id="JACHLI010000075">
    <property type="protein sequence ID" value="MBB4868280.1"/>
    <property type="molecule type" value="Genomic_DNA"/>
</dbReference>
<feature type="transmembrane region" description="Helical" evidence="8">
    <location>
        <begin position="368"/>
        <end position="390"/>
    </location>
</feature>
<feature type="transmembrane region" description="Helical" evidence="8">
    <location>
        <begin position="259"/>
        <end position="276"/>
    </location>
</feature>
<feature type="transmembrane region" description="Helical" evidence="8">
    <location>
        <begin position="140"/>
        <end position="161"/>
    </location>
</feature>
<keyword evidence="3" id="KW-0813">Transport</keyword>
<feature type="transmembrane region" description="Helical" evidence="8">
    <location>
        <begin position="341"/>
        <end position="362"/>
    </location>
</feature>
<keyword evidence="4" id="KW-1003">Cell membrane</keyword>
<organism evidence="10 11">
    <name type="scientific">Pseudomonas nitroreducens</name>
    <dbReference type="NCBI Taxonomy" id="46680"/>
    <lineage>
        <taxon>Bacteria</taxon>
        <taxon>Pseudomonadati</taxon>
        <taxon>Pseudomonadota</taxon>
        <taxon>Gammaproteobacteria</taxon>
        <taxon>Pseudomonadales</taxon>
        <taxon>Pseudomonadaceae</taxon>
        <taxon>Pseudomonas</taxon>
    </lineage>
</organism>
<comment type="subcellular location">
    <subcellularLocation>
        <location evidence="1">Cell membrane</location>
        <topology evidence="1">Multi-pass membrane protein</topology>
    </subcellularLocation>
</comment>
<keyword evidence="6 8" id="KW-1133">Transmembrane helix</keyword>
<evidence type="ECO:0000259" key="9">
    <source>
        <dbReference type="PROSITE" id="PS50850"/>
    </source>
</evidence>
<evidence type="ECO:0000256" key="6">
    <source>
        <dbReference type="ARBA" id="ARBA00022989"/>
    </source>
</evidence>
<feature type="domain" description="Major facilitator superfamily (MFS) profile" evidence="9">
    <location>
        <begin position="15"/>
        <end position="396"/>
    </location>
</feature>
<feature type="transmembrane region" description="Helical" evidence="8">
    <location>
        <begin position="82"/>
        <end position="101"/>
    </location>
</feature>
<feature type="transmembrane region" description="Helical" evidence="8">
    <location>
        <begin position="107"/>
        <end position="128"/>
    </location>
</feature>
<evidence type="ECO:0000256" key="8">
    <source>
        <dbReference type="SAM" id="Phobius"/>
    </source>
</evidence>
<dbReference type="PANTHER" id="PTHR43271:SF2">
    <property type="entry name" value="BLL2771 PROTEIN"/>
    <property type="match status" value="1"/>
</dbReference>
<dbReference type="Gene3D" id="1.20.1250.20">
    <property type="entry name" value="MFS general substrate transporter like domains"/>
    <property type="match status" value="1"/>
</dbReference>
<keyword evidence="5 8" id="KW-0812">Transmembrane</keyword>
<comment type="caution">
    <text evidence="10">The sequence shown here is derived from an EMBL/GenBank/DDBJ whole genome shotgun (WGS) entry which is preliminary data.</text>
</comment>
<sequence>MHKLANDISSQRTPSLLILMVVCALAVVSLLYIPIPILPLLASTYQIPMQQTGYALAAFGFAYATGFLVFGPLSDRIGRKTVMIGGLVLLAVITLGLTWISTPGLFISGRALQGFAAASFPPVALAYLSEHGSSRQRVWAMAWMSTAFLSAGLIGQIYGSAVAEHWGFHWALIPLAAIYSMTALCLLRAPEVHRDAVPRVSLLQVYRPIFSLLGDPAMRRVYLPASLLLMSFVAFYIGLDIHLGAAIEQSGISRMQARGIALPAFLASLLAAKMIGRWGAQRVVSSGLAIAMIGLLSCSIAGQGHILLLLVASVIFVTGVAISIPGLISRIAAVAPPAVRGLAVSFYTFVLFVGASLGPWLANYSTAWQVEFLFLALATALGVAALYSVAQRGESRVRSS</sequence>
<evidence type="ECO:0000313" key="11">
    <source>
        <dbReference type="Proteomes" id="UP000566995"/>
    </source>
</evidence>
<dbReference type="CDD" id="cd17324">
    <property type="entry name" value="MFS_NepI_like"/>
    <property type="match status" value="1"/>
</dbReference>
<feature type="transmembrane region" description="Helical" evidence="8">
    <location>
        <begin position="16"/>
        <end position="41"/>
    </location>
</feature>
<comment type="similarity">
    <text evidence="2">Belongs to the major facilitator superfamily.</text>
</comment>
<dbReference type="Pfam" id="PF07690">
    <property type="entry name" value="MFS_1"/>
    <property type="match status" value="2"/>
</dbReference>
<evidence type="ECO:0000256" key="7">
    <source>
        <dbReference type="ARBA" id="ARBA00023136"/>
    </source>
</evidence>
<dbReference type="AlphaFoldDB" id="A0A7W7P610"/>
<dbReference type="SUPFAM" id="SSF103473">
    <property type="entry name" value="MFS general substrate transporter"/>
    <property type="match status" value="1"/>
</dbReference>
<gene>
    <name evidence="10" type="ORF">HNP46_007203</name>
</gene>
<name>A0A7W7P610_PSENT</name>
<evidence type="ECO:0000256" key="4">
    <source>
        <dbReference type="ARBA" id="ARBA00022475"/>
    </source>
</evidence>
<accession>A0A7W7P610</accession>
<feature type="transmembrane region" description="Helical" evidence="8">
    <location>
        <begin position="308"/>
        <end position="329"/>
    </location>
</feature>
<dbReference type="GO" id="GO:0005886">
    <property type="term" value="C:plasma membrane"/>
    <property type="evidence" value="ECO:0007669"/>
    <property type="project" value="UniProtKB-SubCell"/>
</dbReference>
<reference evidence="10 11" key="1">
    <citation type="submission" date="2020-08" db="EMBL/GenBank/DDBJ databases">
        <title>Functional genomics of gut bacteria from endangered species of beetles.</title>
        <authorList>
            <person name="Carlos-Shanley C."/>
        </authorList>
    </citation>
    <scope>NUCLEOTIDE SEQUENCE [LARGE SCALE GENOMIC DNA]</scope>
    <source>
        <strain evidence="10 11">S00179</strain>
    </source>
</reference>
<evidence type="ECO:0000256" key="5">
    <source>
        <dbReference type="ARBA" id="ARBA00022692"/>
    </source>
</evidence>
<feature type="transmembrane region" description="Helical" evidence="8">
    <location>
        <begin position="283"/>
        <end position="302"/>
    </location>
</feature>
<dbReference type="PANTHER" id="PTHR43271">
    <property type="entry name" value="BLL2771 PROTEIN"/>
    <property type="match status" value="1"/>
</dbReference>
<evidence type="ECO:0000313" key="10">
    <source>
        <dbReference type="EMBL" id="MBB4868280.1"/>
    </source>
</evidence>
<dbReference type="PROSITE" id="PS50850">
    <property type="entry name" value="MFS"/>
    <property type="match status" value="1"/>
</dbReference>
<evidence type="ECO:0000256" key="1">
    <source>
        <dbReference type="ARBA" id="ARBA00004651"/>
    </source>
</evidence>
<dbReference type="GO" id="GO:0022857">
    <property type="term" value="F:transmembrane transporter activity"/>
    <property type="evidence" value="ECO:0007669"/>
    <property type="project" value="InterPro"/>
</dbReference>
<keyword evidence="7 8" id="KW-0472">Membrane</keyword>
<dbReference type="InterPro" id="IPR011701">
    <property type="entry name" value="MFS"/>
</dbReference>